<gene>
    <name evidence="3" type="ORF">EEJ42_11010</name>
</gene>
<dbReference type="Proteomes" id="UP000275401">
    <property type="component" value="Unassembled WGS sequence"/>
</dbReference>
<proteinExistence type="predicted"/>
<feature type="domain" description="Flp pilus assembly protein RcpC/CpaB" evidence="2">
    <location>
        <begin position="51"/>
        <end position="136"/>
    </location>
</feature>
<evidence type="ECO:0000313" key="4">
    <source>
        <dbReference type="Proteomes" id="UP000275401"/>
    </source>
</evidence>
<organism evidence="3 4">
    <name type="scientific">Streptomyces botrytidirepellens</name>
    <dbReference type="NCBI Taxonomy" id="2486417"/>
    <lineage>
        <taxon>Bacteria</taxon>
        <taxon>Bacillati</taxon>
        <taxon>Actinomycetota</taxon>
        <taxon>Actinomycetes</taxon>
        <taxon>Kitasatosporales</taxon>
        <taxon>Streptomycetaceae</taxon>
        <taxon>Streptomyces</taxon>
    </lineage>
</organism>
<protein>
    <recommendedName>
        <fullName evidence="2">Flp pilus assembly protein RcpC/CpaB domain-containing protein</fullName>
    </recommendedName>
</protein>
<comment type="caution">
    <text evidence="3">The sequence shown here is derived from an EMBL/GenBank/DDBJ whole genome shotgun (WGS) entry which is preliminary data.</text>
</comment>
<evidence type="ECO:0000259" key="2">
    <source>
        <dbReference type="Pfam" id="PF16976"/>
    </source>
</evidence>
<reference evidence="3 4" key="1">
    <citation type="submission" date="2018-11" db="EMBL/GenBank/DDBJ databases">
        <title>The Potential of Streptomyces as Biocontrol Agents against the Tomato grey mould, Botrytis cinerea (Gray mold) Frontiers in Microbiology.</title>
        <authorList>
            <person name="Li D."/>
        </authorList>
    </citation>
    <scope>NUCLEOTIDE SEQUENCE [LARGE SCALE GENOMIC DNA]</scope>
    <source>
        <strain evidence="3 4">NEAU-LD23</strain>
    </source>
</reference>
<evidence type="ECO:0000256" key="1">
    <source>
        <dbReference type="SAM" id="MobiDB-lite"/>
    </source>
</evidence>
<feature type="non-terminal residue" evidence="3">
    <location>
        <position position="1"/>
    </location>
</feature>
<dbReference type="EMBL" id="RIBZ01000150">
    <property type="protein sequence ID" value="RNG29820.1"/>
    <property type="molecule type" value="Genomic_DNA"/>
</dbReference>
<dbReference type="RefSeq" id="WP_123099769.1">
    <property type="nucleotide sequence ID" value="NZ_RIBZ01000150.1"/>
</dbReference>
<evidence type="ECO:0000313" key="3">
    <source>
        <dbReference type="EMBL" id="RNG29820.1"/>
    </source>
</evidence>
<keyword evidence="4" id="KW-1185">Reference proteome</keyword>
<dbReference type="AlphaFoldDB" id="A0A3M8WKC5"/>
<accession>A0A3M8WKC5</accession>
<sequence>AGLALTAAALAAAAPSGQGSSRPEPSPATAAGGRYEPPRPAVVSAPVRIADAAAVRLLHPGDRVDVLATPAPDTVRQRGSDAAARMVARGVRVASVPGLRDGGPADGGALVVLTVPRAAAAALAGAEATSRLAVTLCRS</sequence>
<dbReference type="InterPro" id="IPR031571">
    <property type="entry name" value="RcpC_dom"/>
</dbReference>
<dbReference type="Pfam" id="PF16976">
    <property type="entry name" value="RcpC"/>
    <property type="match status" value="1"/>
</dbReference>
<feature type="region of interest" description="Disordered" evidence="1">
    <location>
        <begin position="12"/>
        <end position="39"/>
    </location>
</feature>
<name>A0A3M8WKC5_9ACTN</name>